<dbReference type="Proteomes" id="UP001595975">
    <property type="component" value="Unassembled WGS sequence"/>
</dbReference>
<sequence length="259" mass="27508">MSEFAVAVAGLRTPAVVAGDDAPAGPVPTPGPAGAEPAQAVRVWRRAQTRALEGFAATAAFPWLEPWAGPRLSALTGAVEQARGAVARRVDPRELLAAACVAALPVPVGLREGQPACVGSWGVDGEWLLLEAWMRWQSACAEGEARVADCVRAASAAVYEAFGRRRKARDEALDNVQRLITASIDQAWRLAEEEYAGPVHLVHMALPILETEPFTGREHDPLTFWQAGVIAVHQSGVDWSSGRVTLATPRAVSDLLLGS</sequence>
<protein>
    <submittedName>
        <fullName evidence="1">Uncharacterized protein</fullName>
    </submittedName>
</protein>
<accession>A0ABW0X9E4</accession>
<proteinExistence type="predicted"/>
<name>A0ABW0X9E4_9ACTN</name>
<dbReference type="EMBL" id="JBHSOF010000038">
    <property type="protein sequence ID" value="MFC5666323.1"/>
    <property type="molecule type" value="Genomic_DNA"/>
</dbReference>
<gene>
    <name evidence="1" type="ORF">ACFP3U_25565</name>
</gene>
<dbReference type="RefSeq" id="WP_380227996.1">
    <property type="nucleotide sequence ID" value="NZ_JBHSOF010000038.1"/>
</dbReference>
<comment type="caution">
    <text evidence="1">The sequence shown here is derived from an EMBL/GenBank/DDBJ whole genome shotgun (WGS) entry which is preliminary data.</text>
</comment>
<evidence type="ECO:0000313" key="2">
    <source>
        <dbReference type="Proteomes" id="UP001595975"/>
    </source>
</evidence>
<reference evidence="2" key="1">
    <citation type="journal article" date="2019" name="Int. J. Syst. Evol. Microbiol.">
        <title>The Global Catalogue of Microorganisms (GCM) 10K type strain sequencing project: providing services to taxonomists for standard genome sequencing and annotation.</title>
        <authorList>
            <consortium name="The Broad Institute Genomics Platform"/>
            <consortium name="The Broad Institute Genome Sequencing Center for Infectious Disease"/>
            <person name="Wu L."/>
            <person name="Ma J."/>
        </authorList>
    </citation>
    <scope>NUCLEOTIDE SEQUENCE [LARGE SCALE GENOMIC DNA]</scope>
    <source>
        <strain evidence="2">CGMCC 4.1437</strain>
    </source>
</reference>
<evidence type="ECO:0000313" key="1">
    <source>
        <dbReference type="EMBL" id="MFC5666323.1"/>
    </source>
</evidence>
<keyword evidence="2" id="KW-1185">Reference proteome</keyword>
<organism evidence="1 2">
    <name type="scientific">Kitasatospora misakiensis</name>
    <dbReference type="NCBI Taxonomy" id="67330"/>
    <lineage>
        <taxon>Bacteria</taxon>
        <taxon>Bacillati</taxon>
        <taxon>Actinomycetota</taxon>
        <taxon>Actinomycetes</taxon>
        <taxon>Kitasatosporales</taxon>
        <taxon>Streptomycetaceae</taxon>
        <taxon>Kitasatospora</taxon>
    </lineage>
</organism>